<evidence type="ECO:0000259" key="6">
    <source>
        <dbReference type="Pfam" id="PF02782"/>
    </source>
</evidence>
<dbReference type="FunFam" id="3.30.420.40:FF:000101">
    <property type="entry name" value="FGGY carbohydrate kinase domain-containing protein"/>
    <property type="match status" value="1"/>
</dbReference>
<gene>
    <name evidence="7" type="ORF">EGW08_012037</name>
</gene>
<reference evidence="7 8" key="1">
    <citation type="submission" date="2019-01" db="EMBL/GenBank/DDBJ databases">
        <title>A draft genome assembly of the solar-powered sea slug Elysia chlorotica.</title>
        <authorList>
            <person name="Cai H."/>
            <person name="Li Q."/>
            <person name="Fang X."/>
            <person name="Li J."/>
            <person name="Curtis N.E."/>
            <person name="Altenburger A."/>
            <person name="Shibata T."/>
            <person name="Feng M."/>
            <person name="Maeda T."/>
            <person name="Schwartz J.A."/>
            <person name="Shigenobu S."/>
            <person name="Lundholm N."/>
            <person name="Nishiyama T."/>
            <person name="Yang H."/>
            <person name="Hasebe M."/>
            <person name="Li S."/>
            <person name="Pierce S.K."/>
            <person name="Wang J."/>
        </authorList>
    </citation>
    <scope>NUCLEOTIDE SEQUENCE [LARGE SCALE GENOMIC DNA]</scope>
    <source>
        <strain evidence="7">EC2010</strain>
        <tissue evidence="7">Whole organism of an adult</tissue>
    </source>
</reference>
<dbReference type="PIRSF" id="PIRSF000538">
    <property type="entry name" value="GlpK"/>
    <property type="match status" value="1"/>
</dbReference>
<evidence type="ECO:0000313" key="7">
    <source>
        <dbReference type="EMBL" id="RUS80212.1"/>
    </source>
</evidence>
<evidence type="ECO:0000313" key="8">
    <source>
        <dbReference type="Proteomes" id="UP000271974"/>
    </source>
</evidence>
<accession>A0A433TF68</accession>
<dbReference type="AlphaFoldDB" id="A0A433TF68"/>
<dbReference type="PANTHER" id="PTHR43435:SF4">
    <property type="entry name" value="FGGY CARBOHYDRATE KINASE DOMAIN-CONTAINING PROTEIN"/>
    <property type="match status" value="1"/>
</dbReference>
<evidence type="ECO:0000256" key="2">
    <source>
        <dbReference type="ARBA" id="ARBA00022679"/>
    </source>
</evidence>
<dbReference type="EMBL" id="RQTK01000405">
    <property type="protein sequence ID" value="RUS80212.1"/>
    <property type="molecule type" value="Genomic_DNA"/>
</dbReference>
<feature type="domain" description="Carbohydrate kinase FGGY C-terminal" evidence="6">
    <location>
        <begin position="286"/>
        <end position="494"/>
    </location>
</feature>
<sequence length="547" mass="59864">MMKKYFIGVDVGTSSVRATVVNETGECCGSSSQPIMIWNPTTDFYQQSSVNIWEGVSYTVQKAVSESQVLPENIKGIGFDATCSMVVLGEDFQPISVSLDGDQNQNVIMWMDHRAKEEVEVINATRHRVLNSVGGTMSLEMQPPKLMWLKKNLSETWKEAKHFFDLPDFLSWKATGNLSRGMCSVVCKWSYSVDSQPKIGWDKDFFKRIDLEDLTHDNCSKIGEHVQAPGCALGPGLSKQAAAELGLLPGTAVGTSLIDAHAGALGCLGCCPSDLKDLPNMDKCLVMIAGTSTCHIICSNQCIPVPGVWGPFLSAVVPDMWAMEGGQSSAGSLLDFVTSSHPAFTDVQRKASERGLHAFQYLNERIKKLADKQGVHAAHLTKDFHLWPDFHGNRAPIGDPNLKGMICGLSLSATEDDLALLYLATIQALAYGTRHIVSEMEKHGHEISLVYVCGGLRKNSSYVQTHADVLGRPLVLPDAKDPVLLGAAMLGAQAYMNKSSLKDVMCAMGGGGKCIQPDFSVSKFHEKKYAVFLEMWKNQQKYRDMMV</sequence>
<dbReference type="NCBIfam" id="TIGR01315">
    <property type="entry name" value="5C_CHO_kinase"/>
    <property type="match status" value="1"/>
</dbReference>
<keyword evidence="3" id="KW-0418">Kinase</keyword>
<dbReference type="InterPro" id="IPR000577">
    <property type="entry name" value="Carb_kinase_FGGY"/>
</dbReference>
<protein>
    <recommendedName>
        <fullName evidence="4">FGGY carbohydrate kinase domain-containing protein</fullName>
    </recommendedName>
</protein>
<dbReference type="InterPro" id="IPR018485">
    <property type="entry name" value="FGGY_C"/>
</dbReference>
<comment type="caution">
    <text evidence="7">The sequence shown here is derived from an EMBL/GenBank/DDBJ whole genome shotgun (WGS) entry which is preliminary data.</text>
</comment>
<dbReference type="GO" id="GO:0019150">
    <property type="term" value="F:D-ribulokinase activity"/>
    <property type="evidence" value="ECO:0007669"/>
    <property type="project" value="TreeGrafter"/>
</dbReference>
<dbReference type="SUPFAM" id="SSF53067">
    <property type="entry name" value="Actin-like ATPase domain"/>
    <property type="match status" value="2"/>
</dbReference>
<evidence type="ECO:0000256" key="4">
    <source>
        <dbReference type="ARBA" id="ARBA00074355"/>
    </source>
</evidence>
<dbReference type="GO" id="GO:0005737">
    <property type="term" value="C:cytoplasm"/>
    <property type="evidence" value="ECO:0007669"/>
    <property type="project" value="TreeGrafter"/>
</dbReference>
<feature type="domain" description="Carbohydrate kinase FGGY N-terminal" evidence="5">
    <location>
        <begin position="5"/>
        <end position="266"/>
    </location>
</feature>
<dbReference type="InterPro" id="IPR018484">
    <property type="entry name" value="FGGY_N"/>
</dbReference>
<dbReference type="OrthoDB" id="203824at2759"/>
<organism evidence="7 8">
    <name type="scientific">Elysia chlorotica</name>
    <name type="common">Eastern emerald elysia</name>
    <name type="synonym">Sea slug</name>
    <dbReference type="NCBI Taxonomy" id="188477"/>
    <lineage>
        <taxon>Eukaryota</taxon>
        <taxon>Metazoa</taxon>
        <taxon>Spiralia</taxon>
        <taxon>Lophotrochozoa</taxon>
        <taxon>Mollusca</taxon>
        <taxon>Gastropoda</taxon>
        <taxon>Heterobranchia</taxon>
        <taxon>Euthyneura</taxon>
        <taxon>Panpulmonata</taxon>
        <taxon>Sacoglossa</taxon>
        <taxon>Placobranchoidea</taxon>
        <taxon>Plakobranchidae</taxon>
        <taxon>Elysia</taxon>
    </lineage>
</organism>
<dbReference type="GO" id="GO:0019321">
    <property type="term" value="P:pentose metabolic process"/>
    <property type="evidence" value="ECO:0007669"/>
    <property type="project" value="TreeGrafter"/>
</dbReference>
<dbReference type="Proteomes" id="UP000271974">
    <property type="component" value="Unassembled WGS sequence"/>
</dbReference>
<comment type="similarity">
    <text evidence="1">Belongs to the FGGY kinase family.</text>
</comment>
<dbReference type="InterPro" id="IPR043129">
    <property type="entry name" value="ATPase_NBD"/>
</dbReference>
<keyword evidence="8" id="KW-1185">Reference proteome</keyword>
<name>A0A433TF68_ELYCH</name>
<evidence type="ECO:0000259" key="5">
    <source>
        <dbReference type="Pfam" id="PF00370"/>
    </source>
</evidence>
<keyword evidence="2" id="KW-0808">Transferase</keyword>
<dbReference type="InterPro" id="IPR006003">
    <property type="entry name" value="FGGY_RbtK-like"/>
</dbReference>
<dbReference type="Pfam" id="PF02782">
    <property type="entry name" value="FGGY_C"/>
    <property type="match status" value="1"/>
</dbReference>
<dbReference type="CDD" id="cd07782">
    <property type="entry name" value="ASKHA_NBD_FGGY_D-RBK"/>
    <property type="match status" value="1"/>
</dbReference>
<dbReference type="STRING" id="188477.A0A433TF68"/>
<evidence type="ECO:0000256" key="1">
    <source>
        <dbReference type="ARBA" id="ARBA00009156"/>
    </source>
</evidence>
<dbReference type="Gene3D" id="1.20.58.2240">
    <property type="match status" value="1"/>
</dbReference>
<evidence type="ECO:0000256" key="3">
    <source>
        <dbReference type="ARBA" id="ARBA00022777"/>
    </source>
</evidence>
<dbReference type="Gene3D" id="3.30.420.40">
    <property type="match status" value="1"/>
</dbReference>
<proteinExistence type="inferred from homology"/>
<dbReference type="Pfam" id="PF00370">
    <property type="entry name" value="FGGY_N"/>
    <property type="match status" value="1"/>
</dbReference>
<dbReference type="PANTHER" id="PTHR43435">
    <property type="entry name" value="RIBULOKINASE"/>
    <property type="match status" value="1"/>
</dbReference>